<name>A0A023FC64_AMBCJ</name>
<accession>A0A023FC64</accession>
<reference evidence="2" key="1">
    <citation type="submission" date="2014-03" db="EMBL/GenBank/DDBJ databases">
        <title>The sialotranscriptome of Amblyomma triste, Amblyomma parvum and Amblyomma cajennense ticks, uncovered by 454-based RNA-seq.</title>
        <authorList>
            <person name="Garcia G.R."/>
            <person name="Gardinassi L.G."/>
            <person name="Ribeiro J.M."/>
            <person name="Anatriello E."/>
            <person name="Ferreira B.R."/>
            <person name="Moreira H.N."/>
            <person name="Mafra C."/>
            <person name="Olegario M.M."/>
            <person name="Szabo P.J."/>
            <person name="Miranda-Santos I.K."/>
            <person name="Maruyama S.R."/>
        </authorList>
    </citation>
    <scope>NUCLEOTIDE SEQUENCE</scope>
    <source>
        <strain evidence="2">Uberlandia</strain>
        <tissue evidence="2">Salivary glands</tissue>
    </source>
</reference>
<feature type="chain" id="PRO_5001515233" evidence="1">
    <location>
        <begin position="19"/>
        <end position="236"/>
    </location>
</feature>
<evidence type="ECO:0000256" key="1">
    <source>
        <dbReference type="SAM" id="SignalP"/>
    </source>
</evidence>
<dbReference type="InterPro" id="IPR012674">
    <property type="entry name" value="Calycin"/>
</dbReference>
<sequence>MLFEALVVIFLGLSGIEGKKNHKLQNNETIKGNVIKLLQNESIIGLALISHNISDLPCKCLRSRLIKEVDGGAERSWDCYVNGTRTNPSELVKRKTNVITSVSLPTTHRYPLFNASNAKGELLNQWDENYEVIYATKSCFVLKFAAENVSHPDLPTCMGLSIYKKPENCVKFFVDNCQRATLVNYEQCDRFDKEMSRKNRKQDVSRKTGFVLSLKVAVSPCILFSEININIFTGKV</sequence>
<feature type="non-terminal residue" evidence="2">
    <location>
        <position position="236"/>
    </location>
</feature>
<protein>
    <submittedName>
        <fullName evidence="2">Putative secreted protein</fullName>
    </submittedName>
</protein>
<proteinExistence type="evidence at transcript level"/>
<organism evidence="2">
    <name type="scientific">Amblyomma cajennense</name>
    <name type="common">Cayenne tick</name>
    <name type="synonym">Acarus cajennensis</name>
    <dbReference type="NCBI Taxonomy" id="34607"/>
    <lineage>
        <taxon>Eukaryota</taxon>
        <taxon>Metazoa</taxon>
        <taxon>Ecdysozoa</taxon>
        <taxon>Arthropoda</taxon>
        <taxon>Chelicerata</taxon>
        <taxon>Arachnida</taxon>
        <taxon>Acari</taxon>
        <taxon>Parasitiformes</taxon>
        <taxon>Ixodida</taxon>
        <taxon>Ixodoidea</taxon>
        <taxon>Ixodidae</taxon>
        <taxon>Amblyomminae</taxon>
        <taxon>Amblyomma</taxon>
    </lineage>
</organism>
<feature type="signal peptide" evidence="1">
    <location>
        <begin position="1"/>
        <end position="18"/>
    </location>
</feature>
<dbReference type="Gene3D" id="2.40.128.20">
    <property type="match status" value="1"/>
</dbReference>
<dbReference type="AlphaFoldDB" id="A0A023FC64"/>
<dbReference type="EMBL" id="GBBK01005266">
    <property type="protein sequence ID" value="JAC19216.1"/>
    <property type="molecule type" value="mRNA"/>
</dbReference>
<keyword evidence="1" id="KW-0732">Signal</keyword>
<evidence type="ECO:0000313" key="2">
    <source>
        <dbReference type="EMBL" id="JAC19216.1"/>
    </source>
</evidence>